<dbReference type="GO" id="GO:0005506">
    <property type="term" value="F:iron ion binding"/>
    <property type="evidence" value="ECO:0007669"/>
    <property type="project" value="InterPro"/>
</dbReference>
<organism evidence="2 3">
    <name type="scientific">Rhodopila globiformis</name>
    <name type="common">Rhodopseudomonas globiformis</name>
    <dbReference type="NCBI Taxonomy" id="1071"/>
    <lineage>
        <taxon>Bacteria</taxon>
        <taxon>Pseudomonadati</taxon>
        <taxon>Pseudomonadota</taxon>
        <taxon>Alphaproteobacteria</taxon>
        <taxon>Acetobacterales</taxon>
        <taxon>Acetobacteraceae</taxon>
        <taxon>Rhodopila</taxon>
    </lineage>
</organism>
<gene>
    <name evidence="2" type="ORF">CCS01_30545</name>
</gene>
<evidence type="ECO:0008006" key="4">
    <source>
        <dbReference type="Google" id="ProtNLM"/>
    </source>
</evidence>
<name>A0A2S6MUZ3_RHOGL</name>
<dbReference type="Proteomes" id="UP000239724">
    <property type="component" value="Unassembled WGS sequence"/>
</dbReference>
<evidence type="ECO:0000313" key="2">
    <source>
        <dbReference type="EMBL" id="PPQ26168.1"/>
    </source>
</evidence>
<dbReference type="GO" id="GO:0022900">
    <property type="term" value="P:electron transport chain"/>
    <property type="evidence" value="ECO:0007669"/>
    <property type="project" value="InterPro"/>
</dbReference>
<sequence>MMRIPAALLVCTALPLLGSCAGTPPHAGQPTAQGQSMQQMLADVNVVRSYVYGGTSQGDAERAATDLVSWSQRMAELFPPGQASKEYVDMSPQRAGKAPAAMQQAAGQLLSVVRTGSRAAVGTQLAQTERDGCGTCHLSDAR</sequence>
<feature type="signal peptide" evidence="1">
    <location>
        <begin position="1"/>
        <end position="27"/>
    </location>
</feature>
<proteinExistence type="predicted"/>
<dbReference type="SUPFAM" id="SSF47175">
    <property type="entry name" value="Cytochromes"/>
    <property type="match status" value="1"/>
</dbReference>
<comment type="caution">
    <text evidence="2">The sequence shown here is derived from an EMBL/GenBank/DDBJ whole genome shotgun (WGS) entry which is preliminary data.</text>
</comment>
<dbReference type="InterPro" id="IPR010980">
    <property type="entry name" value="Cyt_c/b562"/>
</dbReference>
<feature type="chain" id="PRO_5015739556" description="Cytochrome c domain-containing protein" evidence="1">
    <location>
        <begin position="28"/>
        <end position="142"/>
    </location>
</feature>
<dbReference type="InterPro" id="IPR002321">
    <property type="entry name" value="Cyt_c_II"/>
</dbReference>
<accession>A0A2S6MUZ3</accession>
<dbReference type="PROSITE" id="PS51257">
    <property type="entry name" value="PROKAR_LIPOPROTEIN"/>
    <property type="match status" value="1"/>
</dbReference>
<dbReference type="GO" id="GO:0009055">
    <property type="term" value="F:electron transfer activity"/>
    <property type="evidence" value="ECO:0007669"/>
    <property type="project" value="InterPro"/>
</dbReference>
<protein>
    <recommendedName>
        <fullName evidence="4">Cytochrome c domain-containing protein</fullName>
    </recommendedName>
</protein>
<dbReference type="AlphaFoldDB" id="A0A2S6MUZ3"/>
<dbReference type="Pfam" id="PF01322">
    <property type="entry name" value="Cytochrom_C_2"/>
    <property type="match status" value="1"/>
</dbReference>
<dbReference type="Gene3D" id="1.20.120.10">
    <property type="entry name" value="Cytochrome c/b562"/>
    <property type="match status" value="1"/>
</dbReference>
<dbReference type="GO" id="GO:0020037">
    <property type="term" value="F:heme binding"/>
    <property type="evidence" value="ECO:0007669"/>
    <property type="project" value="InterPro"/>
</dbReference>
<keyword evidence="1" id="KW-0732">Signal</keyword>
<keyword evidence="3" id="KW-1185">Reference proteome</keyword>
<dbReference type="EMBL" id="NHRY01000272">
    <property type="protein sequence ID" value="PPQ26168.1"/>
    <property type="molecule type" value="Genomic_DNA"/>
</dbReference>
<evidence type="ECO:0000256" key="1">
    <source>
        <dbReference type="SAM" id="SignalP"/>
    </source>
</evidence>
<reference evidence="2 3" key="1">
    <citation type="journal article" date="2018" name="Arch. Microbiol.">
        <title>New insights into the metabolic potential of the phototrophic purple bacterium Rhodopila globiformis DSM 161(T) from its draft genome sequence and evidence for a vanadium-dependent nitrogenase.</title>
        <authorList>
            <person name="Imhoff J.F."/>
            <person name="Rahn T."/>
            <person name="Kunzel S."/>
            <person name="Neulinger S.C."/>
        </authorList>
    </citation>
    <scope>NUCLEOTIDE SEQUENCE [LARGE SCALE GENOMIC DNA]</scope>
    <source>
        <strain evidence="2 3">DSM 161</strain>
    </source>
</reference>
<evidence type="ECO:0000313" key="3">
    <source>
        <dbReference type="Proteomes" id="UP000239724"/>
    </source>
</evidence>